<organism evidence="2 3">
    <name type="scientific">Methanorbis rubei</name>
    <dbReference type="NCBI Taxonomy" id="3028300"/>
    <lineage>
        <taxon>Archaea</taxon>
        <taxon>Methanobacteriati</taxon>
        <taxon>Methanobacteriota</taxon>
        <taxon>Stenosarchaea group</taxon>
        <taxon>Methanomicrobia</taxon>
        <taxon>Methanomicrobiales</taxon>
        <taxon>Methanocorpusculaceae</taxon>
        <taxon>Methanorbis</taxon>
    </lineage>
</organism>
<evidence type="ECO:0000259" key="1">
    <source>
        <dbReference type="Pfam" id="PF13476"/>
    </source>
</evidence>
<dbReference type="SUPFAM" id="SSF52540">
    <property type="entry name" value="P-loop containing nucleoside triphosphate hydrolases"/>
    <property type="match status" value="1"/>
</dbReference>
<dbReference type="InterPro" id="IPR051396">
    <property type="entry name" value="Bact_Antivir_Def_Nuclease"/>
</dbReference>
<sequence length="360" mass="41184">MKLTELHLENITRFEKLDITFSPGINVIIGENGIGKTHILKILYAACRSIEDGISFPYKLVRVFQPAERGINRLVRRTSGKAYRGIIEIMSDSASISCEISIASREYESARLYGTEKWNAQKDSTSLFIPEKDVLLYTRQINAATSRNYFETDDTQIDLVAAVNQKCRREGEESVCGALPERMLQHRVRGILPGKQRYYLKTGRKQEMTMVSSAMKKIAVLKTLGMNDSLCKANILFWDAPDVDMDSGSMEAITDLILDLSRKKKQIFLTTNNCLFARYLEARADEKDVMLYHSIYPNNYRQRLATASGRKISEMRDTPMEKKFSKILRVICGLQTDTGYVREEFEDELDEEEDDGDDQE</sequence>
<dbReference type="EMBL" id="JAWDKB010000006">
    <property type="protein sequence ID" value="MDV0444159.1"/>
    <property type="molecule type" value="Genomic_DNA"/>
</dbReference>
<gene>
    <name evidence="2" type="ORF">McpCs1_15550</name>
</gene>
<feature type="domain" description="Rad50/SbcC-type AAA" evidence="1">
    <location>
        <begin position="5"/>
        <end position="47"/>
    </location>
</feature>
<proteinExistence type="predicted"/>
<name>A0AAE4MGV4_9EURY</name>
<dbReference type="Pfam" id="PF13476">
    <property type="entry name" value="AAA_23"/>
    <property type="match status" value="1"/>
</dbReference>
<dbReference type="PANTHER" id="PTHR43581:SF2">
    <property type="entry name" value="EXCINUCLEASE ATPASE SUBUNIT"/>
    <property type="match status" value="1"/>
</dbReference>
<dbReference type="PANTHER" id="PTHR43581">
    <property type="entry name" value="ATP/GTP PHOSPHATASE"/>
    <property type="match status" value="1"/>
</dbReference>
<reference evidence="2 3" key="1">
    <citation type="submission" date="2023-06" db="EMBL/GenBank/DDBJ databases">
        <title>Genome sequence of Methancorpusculaceae sp. Cs1.</title>
        <authorList>
            <person name="Protasov E."/>
            <person name="Platt K."/>
            <person name="Poehlein A."/>
            <person name="Daniel R."/>
            <person name="Brune A."/>
        </authorList>
    </citation>
    <scope>NUCLEOTIDE SEQUENCE [LARGE SCALE GENOMIC DNA]</scope>
    <source>
        <strain evidence="2 3">Cs1</strain>
    </source>
</reference>
<comment type="caution">
    <text evidence="2">The sequence shown here is derived from an EMBL/GenBank/DDBJ whole genome shotgun (WGS) entry which is preliminary data.</text>
</comment>
<keyword evidence="3" id="KW-1185">Reference proteome</keyword>
<dbReference type="RefSeq" id="WP_338096661.1">
    <property type="nucleotide sequence ID" value="NZ_JAWDKB010000006.1"/>
</dbReference>
<dbReference type="AlphaFoldDB" id="A0AAE4MGV4"/>
<evidence type="ECO:0000313" key="2">
    <source>
        <dbReference type="EMBL" id="MDV0444159.1"/>
    </source>
</evidence>
<dbReference type="InterPro" id="IPR027417">
    <property type="entry name" value="P-loop_NTPase"/>
</dbReference>
<dbReference type="Proteomes" id="UP001283212">
    <property type="component" value="Unassembled WGS sequence"/>
</dbReference>
<accession>A0AAE4MGV4</accession>
<evidence type="ECO:0000313" key="3">
    <source>
        <dbReference type="Proteomes" id="UP001283212"/>
    </source>
</evidence>
<dbReference type="InterPro" id="IPR038729">
    <property type="entry name" value="Rad50/SbcC_AAA"/>
</dbReference>
<dbReference type="Gene3D" id="3.40.50.300">
    <property type="entry name" value="P-loop containing nucleotide triphosphate hydrolases"/>
    <property type="match status" value="1"/>
</dbReference>
<protein>
    <recommendedName>
        <fullName evidence="1">Rad50/SbcC-type AAA domain-containing protein</fullName>
    </recommendedName>
</protein>